<organism evidence="2">
    <name type="scientific">Siphoviridae sp. ctJ3t72</name>
    <dbReference type="NCBI Taxonomy" id="2826240"/>
    <lineage>
        <taxon>Viruses</taxon>
        <taxon>Duplodnaviria</taxon>
        <taxon>Heunggongvirae</taxon>
        <taxon>Uroviricota</taxon>
        <taxon>Caudoviricetes</taxon>
    </lineage>
</organism>
<keyword evidence="1" id="KW-1133">Transmembrane helix</keyword>
<proteinExistence type="predicted"/>
<keyword evidence="1" id="KW-0812">Transmembrane</keyword>
<keyword evidence="1" id="KW-0472">Membrane</keyword>
<sequence length="61" mass="6882">MYELMAITVAMIISIFNLVLTYLVAKTVSEHTKIISLLAKTVAVLTEFYAELNTTTDREDK</sequence>
<accession>A0A8S5QPU8</accession>
<feature type="transmembrane region" description="Helical" evidence="1">
    <location>
        <begin position="6"/>
        <end position="25"/>
    </location>
</feature>
<protein>
    <submittedName>
        <fullName evidence="2">Uncharacterized protein</fullName>
    </submittedName>
</protein>
<evidence type="ECO:0000256" key="1">
    <source>
        <dbReference type="SAM" id="Phobius"/>
    </source>
</evidence>
<dbReference type="EMBL" id="BK015698">
    <property type="protein sequence ID" value="DAE20636.1"/>
    <property type="molecule type" value="Genomic_DNA"/>
</dbReference>
<reference evidence="2" key="1">
    <citation type="journal article" date="2021" name="Proc. Natl. Acad. Sci. U.S.A.">
        <title>A Catalog of Tens of Thousands of Viruses from Human Metagenomes Reveals Hidden Associations with Chronic Diseases.</title>
        <authorList>
            <person name="Tisza M.J."/>
            <person name="Buck C.B."/>
        </authorList>
    </citation>
    <scope>NUCLEOTIDE SEQUENCE</scope>
    <source>
        <strain evidence="2">CtJ3t72</strain>
    </source>
</reference>
<evidence type="ECO:0000313" key="2">
    <source>
        <dbReference type="EMBL" id="DAE20636.1"/>
    </source>
</evidence>
<name>A0A8S5QPU8_9CAUD</name>